<evidence type="ECO:0000313" key="4">
    <source>
        <dbReference type="EMBL" id="SPD48895.1"/>
    </source>
</evidence>
<sequence length="418" mass="44890">MTMSGTSLNLYITGMNCIRCGTSHPIADYFEGCPACLAEGFPVSVAPHYEKVPHTYDRDHPEAWLAYPGGPFLGEGRTPLVALPKLAEEIGIRALFAKNESANPTGSHKDRMSALFVRRAKEIGATTVSAASSGNAGVSLAAYAARAGLRCVVVTTPKMSGNWRRAVEMHGAELIATATPEERWELIRRKAVAGEWYPATNYLTPPVGSNPFGVDGYRAIALELYGQCDADARPTDIIVPTARGDILWGIARGYLDLKKAGLVPTVPKVHAVEPFPRIARVFDGADLRGDFPGESKMASIGGSTVTYQALEALRLTGGRIATVDEAAVISDQRKLAQAGLYAELSSVAALSGVRRLVRQRTVSSEAHVVLVVTAHGYKEDAPYDHPLPIVSVEGGHSITRSRHGERAKLTDLTAYTHY</sequence>
<feature type="domain" description="Tryptophan synthase beta chain-like PALP" evidence="3">
    <location>
        <begin position="73"/>
        <end position="373"/>
    </location>
</feature>
<organism evidence="4">
    <name type="scientific">Cupriavidus taiwanensis</name>
    <dbReference type="NCBI Taxonomy" id="164546"/>
    <lineage>
        <taxon>Bacteria</taxon>
        <taxon>Pseudomonadati</taxon>
        <taxon>Pseudomonadota</taxon>
        <taxon>Betaproteobacteria</taxon>
        <taxon>Burkholderiales</taxon>
        <taxon>Burkholderiaceae</taxon>
        <taxon>Cupriavidus</taxon>
    </lineage>
</organism>
<comment type="cofactor">
    <cofactor evidence="1">
        <name>pyridoxal 5'-phosphate</name>
        <dbReference type="ChEBI" id="CHEBI:597326"/>
    </cofactor>
</comment>
<dbReference type="GO" id="GO:1901605">
    <property type="term" value="P:alpha-amino acid metabolic process"/>
    <property type="evidence" value="ECO:0007669"/>
    <property type="project" value="UniProtKB-ARBA"/>
</dbReference>
<dbReference type="InterPro" id="IPR050214">
    <property type="entry name" value="Cys_Synth/Cystath_Beta-Synth"/>
</dbReference>
<keyword evidence="2" id="KW-0663">Pyridoxal phosphate</keyword>
<dbReference type="Pfam" id="PF00291">
    <property type="entry name" value="PALP"/>
    <property type="match status" value="1"/>
</dbReference>
<dbReference type="InterPro" id="IPR036052">
    <property type="entry name" value="TrpB-like_PALP_sf"/>
</dbReference>
<accession>A0A375HC69</accession>
<keyword evidence="4" id="KW-0614">Plasmid</keyword>
<dbReference type="EMBL" id="LT984809">
    <property type="protein sequence ID" value="SPD48895.1"/>
    <property type="molecule type" value="Genomic_DNA"/>
</dbReference>
<dbReference type="SUPFAM" id="SSF53686">
    <property type="entry name" value="Tryptophan synthase beta subunit-like PLP-dependent enzymes"/>
    <property type="match status" value="1"/>
</dbReference>
<dbReference type="AlphaFoldDB" id="A0A375HC69"/>
<geneLocation type="plasmid" evidence="4">
    <name>I</name>
</geneLocation>
<dbReference type="Gene3D" id="3.40.50.1100">
    <property type="match status" value="2"/>
</dbReference>
<gene>
    <name evidence="4" type="ORF">CBM2612_P0240</name>
</gene>
<dbReference type="PANTHER" id="PTHR10314">
    <property type="entry name" value="CYSTATHIONINE BETA-SYNTHASE"/>
    <property type="match status" value="1"/>
</dbReference>
<proteinExistence type="predicted"/>
<name>A0A375HC69_9BURK</name>
<protein>
    <submittedName>
        <fullName evidence="4">Pyridoxal-5'-phosphate-dependent protein beta subunit</fullName>
    </submittedName>
</protein>
<dbReference type="InterPro" id="IPR001926">
    <property type="entry name" value="TrpB-like_PALP"/>
</dbReference>
<reference evidence="4" key="1">
    <citation type="submission" date="2018-01" db="EMBL/GenBank/DDBJ databases">
        <authorList>
            <person name="Gaut B.S."/>
            <person name="Morton B.R."/>
            <person name="Clegg M.T."/>
            <person name="Duvall M.R."/>
        </authorList>
    </citation>
    <scope>NUCLEOTIDE SEQUENCE</scope>
    <source>
        <strain evidence="4">Cupriavidus taiwanensis STM 8555</strain>
    </source>
</reference>
<evidence type="ECO:0000256" key="1">
    <source>
        <dbReference type="ARBA" id="ARBA00001933"/>
    </source>
</evidence>
<evidence type="ECO:0000256" key="2">
    <source>
        <dbReference type="ARBA" id="ARBA00022898"/>
    </source>
</evidence>
<evidence type="ECO:0000259" key="3">
    <source>
        <dbReference type="Pfam" id="PF00291"/>
    </source>
</evidence>